<dbReference type="PANTHER" id="PTHR48081:SF8">
    <property type="entry name" value="ALPHA_BETA HYDROLASE FOLD-3 DOMAIN-CONTAINING PROTEIN-RELATED"/>
    <property type="match status" value="1"/>
</dbReference>
<dbReference type="STRING" id="1316194.A0A1Q5UHI6"/>
<dbReference type="GO" id="GO:0072330">
    <property type="term" value="P:monocarboxylic acid biosynthetic process"/>
    <property type="evidence" value="ECO:0007669"/>
    <property type="project" value="UniProtKB-ARBA"/>
</dbReference>
<evidence type="ECO:0000256" key="1">
    <source>
        <dbReference type="ARBA" id="ARBA00022801"/>
    </source>
</evidence>
<comment type="caution">
    <text evidence="3">The sequence shown here is derived from an EMBL/GenBank/DDBJ whole genome shotgun (WGS) entry which is preliminary data.</text>
</comment>
<evidence type="ECO:0000259" key="2">
    <source>
        <dbReference type="Pfam" id="PF07859"/>
    </source>
</evidence>
<dbReference type="InterPro" id="IPR013094">
    <property type="entry name" value="AB_hydrolase_3"/>
</dbReference>
<sequence>MADFSQYTGPSADWIALESTLPPMPNLPILELRALVNKGREELAAHGMRSIGMFVGANMPNSDSKAIHNGWDNWLSRFSGQADMFLPVASQIQTQDYTVTSRDGASLEVRTYRPSKIPASQKLPVYIHLHGGGYLFGTLSSEDAICSRIVVSRVQNDTPVVVVNVNYRHTPEYEFPTAWDDVEDAFVWVHEHISEIGGLADQVVVGGISAGAQLTASLTLAQLYGDNERLKACPKIRGQVLMIPCLVNAEYYAPRKEMLLNPELSSYVTCAEAPILPVSRIELFMSLLKVKTFPDAGRNLRMNPGNATPEEVKNLPPTTFGIAGNDPLRDEGLLFGKLLSENGVPTDVNVFPGVPHGFRRHGDKLASSKKWDEVMSGGITWALSNPAVAPFEIKAE</sequence>
<dbReference type="EMBL" id="MNBE01000255">
    <property type="protein sequence ID" value="OKP11958.1"/>
    <property type="molecule type" value="Genomic_DNA"/>
</dbReference>
<dbReference type="Proteomes" id="UP000186955">
    <property type="component" value="Unassembled WGS sequence"/>
</dbReference>
<organism evidence="3 4">
    <name type="scientific">Penicillium subrubescens</name>
    <dbReference type="NCBI Taxonomy" id="1316194"/>
    <lineage>
        <taxon>Eukaryota</taxon>
        <taxon>Fungi</taxon>
        <taxon>Dikarya</taxon>
        <taxon>Ascomycota</taxon>
        <taxon>Pezizomycotina</taxon>
        <taxon>Eurotiomycetes</taxon>
        <taxon>Eurotiomycetidae</taxon>
        <taxon>Eurotiales</taxon>
        <taxon>Aspergillaceae</taxon>
        <taxon>Penicillium</taxon>
    </lineage>
</organism>
<evidence type="ECO:0000313" key="4">
    <source>
        <dbReference type="Proteomes" id="UP000186955"/>
    </source>
</evidence>
<dbReference type="GO" id="GO:0017000">
    <property type="term" value="P:antibiotic biosynthetic process"/>
    <property type="evidence" value="ECO:0007669"/>
    <property type="project" value="UniProtKB-ARBA"/>
</dbReference>
<dbReference type="Pfam" id="PF07859">
    <property type="entry name" value="Abhydrolase_3"/>
    <property type="match status" value="1"/>
</dbReference>
<dbReference type="AlphaFoldDB" id="A0A1Q5UHI6"/>
<feature type="domain" description="Alpha/beta hydrolase fold-3" evidence="2">
    <location>
        <begin position="127"/>
        <end position="358"/>
    </location>
</feature>
<dbReference type="GO" id="GO:0016787">
    <property type="term" value="F:hydrolase activity"/>
    <property type="evidence" value="ECO:0007669"/>
    <property type="project" value="UniProtKB-KW"/>
</dbReference>
<dbReference type="SUPFAM" id="SSF53474">
    <property type="entry name" value="alpha/beta-Hydrolases"/>
    <property type="match status" value="1"/>
</dbReference>
<accession>A0A1Q5UHI6</accession>
<name>A0A1Q5UHI6_9EURO</name>
<dbReference type="InterPro" id="IPR029058">
    <property type="entry name" value="AB_hydrolase_fold"/>
</dbReference>
<dbReference type="InterPro" id="IPR050300">
    <property type="entry name" value="GDXG_lipolytic_enzyme"/>
</dbReference>
<dbReference type="PANTHER" id="PTHR48081">
    <property type="entry name" value="AB HYDROLASE SUPERFAMILY PROTEIN C4A8.06C"/>
    <property type="match status" value="1"/>
</dbReference>
<evidence type="ECO:0000313" key="3">
    <source>
        <dbReference type="EMBL" id="OKP11958.1"/>
    </source>
</evidence>
<gene>
    <name evidence="3" type="ORF">PENSUB_2510</name>
</gene>
<keyword evidence="1 3" id="KW-0378">Hydrolase</keyword>
<reference evidence="3 4" key="1">
    <citation type="submission" date="2016-10" db="EMBL/GenBank/DDBJ databases">
        <title>Genome sequence of the ascomycete fungus Penicillium subrubescens.</title>
        <authorList>
            <person name="De Vries R.P."/>
            <person name="Peng M."/>
            <person name="Dilokpimol A."/>
            <person name="Hilden K."/>
            <person name="Makela M.R."/>
            <person name="Grigoriev I."/>
            <person name="Riley R."/>
            <person name="Granchi Z."/>
        </authorList>
    </citation>
    <scope>NUCLEOTIDE SEQUENCE [LARGE SCALE GENOMIC DNA]</scope>
    <source>
        <strain evidence="3 4">CBS 132785</strain>
    </source>
</reference>
<proteinExistence type="predicted"/>
<protein>
    <submittedName>
        <fullName evidence="3">AB hydrolase superfamily protein B1A11.02</fullName>
    </submittedName>
</protein>
<dbReference type="Gene3D" id="3.40.50.1820">
    <property type="entry name" value="alpha/beta hydrolase"/>
    <property type="match status" value="1"/>
</dbReference>
<keyword evidence="4" id="KW-1185">Reference proteome</keyword>